<keyword evidence="5" id="KW-0560">Oxidoreductase</keyword>
<evidence type="ECO:0000256" key="5">
    <source>
        <dbReference type="ARBA" id="ARBA00023002"/>
    </source>
</evidence>
<dbReference type="EMBL" id="AKGD01000001">
    <property type="protein sequence ID" value="EIT71063.1"/>
    <property type="molecule type" value="Genomic_DNA"/>
</dbReference>
<evidence type="ECO:0000313" key="9">
    <source>
        <dbReference type="Proteomes" id="UP000003704"/>
    </source>
</evidence>
<evidence type="ECO:0000256" key="6">
    <source>
        <dbReference type="RuleBase" id="RU361277"/>
    </source>
</evidence>
<dbReference type="InterPro" id="IPR011032">
    <property type="entry name" value="GroES-like_sf"/>
</dbReference>
<comment type="caution">
    <text evidence="8">The sequence shown here is derived from an EMBL/GenBank/DDBJ whole genome shotgun (WGS) entry which is preliminary data.</text>
</comment>
<evidence type="ECO:0000313" key="8">
    <source>
        <dbReference type="EMBL" id="EIT71063.1"/>
    </source>
</evidence>
<evidence type="ECO:0000256" key="2">
    <source>
        <dbReference type="ARBA" id="ARBA00008072"/>
    </source>
</evidence>
<dbReference type="Gene3D" id="3.40.50.720">
    <property type="entry name" value="NAD(P)-binding Rossmann-like Domain"/>
    <property type="match status" value="1"/>
</dbReference>
<dbReference type="GO" id="GO:0016616">
    <property type="term" value="F:oxidoreductase activity, acting on the CH-OH group of donors, NAD or NADP as acceptor"/>
    <property type="evidence" value="ECO:0007669"/>
    <property type="project" value="UniProtKB-ARBA"/>
</dbReference>
<protein>
    <submittedName>
        <fullName evidence="8">Zinc-binding alcohol dehydrogenase</fullName>
    </submittedName>
</protein>
<dbReference type="InterPro" id="IPR013149">
    <property type="entry name" value="ADH-like_C"/>
</dbReference>
<dbReference type="SUPFAM" id="SSF50129">
    <property type="entry name" value="GroES-like"/>
    <property type="match status" value="1"/>
</dbReference>
<evidence type="ECO:0000256" key="3">
    <source>
        <dbReference type="ARBA" id="ARBA00022723"/>
    </source>
</evidence>
<name>I8TBV7_9GAMM</name>
<keyword evidence="4 6" id="KW-0862">Zinc</keyword>
<accession>I8TBV7</accession>
<reference evidence="8 9" key="1">
    <citation type="journal article" date="2012" name="J. Bacteriol.">
        <title>Genome Sequence of n-Alkane-Degrading Hydrocarboniphaga effusa Strain AP103T (ATCC BAA-332T).</title>
        <authorList>
            <person name="Chang H.K."/>
            <person name="Zylstra G.J."/>
            <person name="Chae J.C."/>
        </authorList>
    </citation>
    <scope>NUCLEOTIDE SEQUENCE [LARGE SCALE GENOMIC DNA]</scope>
    <source>
        <strain evidence="8 9">AP103</strain>
    </source>
</reference>
<dbReference type="InterPro" id="IPR020843">
    <property type="entry name" value="ER"/>
</dbReference>
<dbReference type="Pfam" id="PF00107">
    <property type="entry name" value="ADH_zinc_N"/>
    <property type="match status" value="1"/>
</dbReference>
<dbReference type="Pfam" id="PF08240">
    <property type="entry name" value="ADH_N"/>
    <property type="match status" value="1"/>
</dbReference>
<sequence>MKAFAFLGVGKVGVIEKAIPVAGLNDAVIRTTASLICTSDVHTVAGTLPLPEGRVLGHESVGVVHAIGEGVTRFRVGDRVAVNAATPCGHCNPCQRGFAAQCGGMLGAYKFTAQKDGNLAEYFHVNDADYNLAAIPAAMTDEQALYATDMLSTGFVGAEYADIPIGGSVVIFAQGPVGLSATIGAKLRGAGLIIAVESKPDRAALARTYGADVVINPRTEDVVARVMELTGDGADAAIEALGSQETFSNCIKVIKPGGVVSNIGYHGDGYSTLEIPLAEFGLGMGDKTIRTALCQGGRERMDRLFRLIQTKRFDPTLMTTHRFSFDQVDQAFEMMRNKQDNIIKPLITF</sequence>
<proteinExistence type="inferred from homology"/>
<dbReference type="STRING" id="1172194.WQQ_12000"/>
<evidence type="ECO:0000256" key="1">
    <source>
        <dbReference type="ARBA" id="ARBA00001947"/>
    </source>
</evidence>
<dbReference type="PANTHER" id="PTHR42813:SF4">
    <property type="entry name" value="NADP-DEPENDENT ISOPROPANOL DEHYDROGENASE"/>
    <property type="match status" value="1"/>
</dbReference>
<comment type="cofactor">
    <cofactor evidence="1 6">
        <name>Zn(2+)</name>
        <dbReference type="ChEBI" id="CHEBI:29105"/>
    </cofactor>
</comment>
<dbReference type="Gene3D" id="3.90.180.10">
    <property type="entry name" value="Medium-chain alcohol dehydrogenases, catalytic domain"/>
    <property type="match status" value="1"/>
</dbReference>
<evidence type="ECO:0000259" key="7">
    <source>
        <dbReference type="SMART" id="SM00829"/>
    </source>
</evidence>
<dbReference type="InterPro" id="IPR036291">
    <property type="entry name" value="NAD(P)-bd_dom_sf"/>
</dbReference>
<feature type="domain" description="Enoyl reductase (ER)" evidence="7">
    <location>
        <begin position="8"/>
        <end position="343"/>
    </location>
</feature>
<keyword evidence="9" id="KW-1185">Reference proteome</keyword>
<dbReference type="PATRIC" id="fig|1172194.4.peg.1152"/>
<keyword evidence="3 6" id="KW-0479">Metal-binding</keyword>
<dbReference type="GO" id="GO:0008270">
    <property type="term" value="F:zinc ion binding"/>
    <property type="evidence" value="ECO:0007669"/>
    <property type="project" value="InterPro"/>
</dbReference>
<dbReference type="AlphaFoldDB" id="I8TBV7"/>
<dbReference type="PROSITE" id="PS00059">
    <property type="entry name" value="ADH_ZINC"/>
    <property type="match status" value="1"/>
</dbReference>
<dbReference type="InterPro" id="IPR002328">
    <property type="entry name" value="ADH_Zn_CS"/>
</dbReference>
<dbReference type="InterPro" id="IPR013154">
    <property type="entry name" value="ADH-like_N"/>
</dbReference>
<dbReference type="PANTHER" id="PTHR42813">
    <property type="entry name" value="ZINC-TYPE ALCOHOL DEHYDROGENASE-LIKE"/>
    <property type="match status" value="1"/>
</dbReference>
<dbReference type="SUPFAM" id="SSF51735">
    <property type="entry name" value="NAD(P)-binding Rossmann-fold domains"/>
    <property type="match status" value="1"/>
</dbReference>
<comment type="similarity">
    <text evidence="2 6">Belongs to the zinc-containing alcohol dehydrogenase family.</text>
</comment>
<gene>
    <name evidence="8" type="ORF">WQQ_12000</name>
</gene>
<dbReference type="SMART" id="SM00829">
    <property type="entry name" value="PKS_ER"/>
    <property type="match status" value="1"/>
</dbReference>
<dbReference type="CDD" id="cd08285">
    <property type="entry name" value="NADP_ADH"/>
    <property type="match status" value="1"/>
</dbReference>
<evidence type="ECO:0000256" key="4">
    <source>
        <dbReference type="ARBA" id="ARBA00022833"/>
    </source>
</evidence>
<dbReference type="Proteomes" id="UP000003704">
    <property type="component" value="Unassembled WGS sequence"/>
</dbReference>
<organism evidence="8 9">
    <name type="scientific">Hydrocarboniphaga effusa AP103</name>
    <dbReference type="NCBI Taxonomy" id="1172194"/>
    <lineage>
        <taxon>Bacteria</taxon>
        <taxon>Pseudomonadati</taxon>
        <taxon>Pseudomonadota</taxon>
        <taxon>Gammaproteobacteria</taxon>
        <taxon>Nevskiales</taxon>
        <taxon>Nevskiaceae</taxon>
        <taxon>Hydrocarboniphaga</taxon>
    </lineage>
</organism>